<feature type="non-terminal residue" evidence="2">
    <location>
        <position position="76"/>
    </location>
</feature>
<name>X0XHA3_9ZZZZ</name>
<evidence type="ECO:0000256" key="1">
    <source>
        <dbReference type="SAM" id="MobiDB-lite"/>
    </source>
</evidence>
<protein>
    <submittedName>
        <fullName evidence="2">Uncharacterized protein</fullName>
    </submittedName>
</protein>
<proteinExistence type="predicted"/>
<feature type="region of interest" description="Disordered" evidence="1">
    <location>
        <begin position="47"/>
        <end position="76"/>
    </location>
</feature>
<sequence length="76" mass="8804">MVGSLRHNGTLPEQLIGQSDGRLEHRWKHELEENENPKHMRNVFIAPEPSYGEHKKSQDGDRNRVVQSDLKQAIHP</sequence>
<reference evidence="2" key="1">
    <citation type="journal article" date="2014" name="Front. Microbiol.">
        <title>High frequency of phylogenetically diverse reductive dehalogenase-homologous genes in deep subseafloor sedimentary metagenomes.</title>
        <authorList>
            <person name="Kawai M."/>
            <person name="Futagami T."/>
            <person name="Toyoda A."/>
            <person name="Takaki Y."/>
            <person name="Nishi S."/>
            <person name="Hori S."/>
            <person name="Arai W."/>
            <person name="Tsubouchi T."/>
            <person name="Morono Y."/>
            <person name="Uchiyama I."/>
            <person name="Ito T."/>
            <person name="Fujiyama A."/>
            <person name="Inagaki F."/>
            <person name="Takami H."/>
        </authorList>
    </citation>
    <scope>NUCLEOTIDE SEQUENCE</scope>
    <source>
        <strain evidence="2">Expedition CK06-06</strain>
    </source>
</reference>
<dbReference type="AlphaFoldDB" id="X0XHA3"/>
<dbReference type="EMBL" id="BARS01041674">
    <property type="protein sequence ID" value="GAG34802.1"/>
    <property type="molecule type" value="Genomic_DNA"/>
</dbReference>
<gene>
    <name evidence="2" type="ORF">S01H1_63340</name>
</gene>
<evidence type="ECO:0000313" key="2">
    <source>
        <dbReference type="EMBL" id="GAG34802.1"/>
    </source>
</evidence>
<comment type="caution">
    <text evidence="2">The sequence shown here is derived from an EMBL/GenBank/DDBJ whole genome shotgun (WGS) entry which is preliminary data.</text>
</comment>
<accession>X0XHA3</accession>
<organism evidence="2">
    <name type="scientific">marine sediment metagenome</name>
    <dbReference type="NCBI Taxonomy" id="412755"/>
    <lineage>
        <taxon>unclassified sequences</taxon>
        <taxon>metagenomes</taxon>
        <taxon>ecological metagenomes</taxon>
    </lineage>
</organism>
<feature type="compositionally biased region" description="Basic and acidic residues" evidence="1">
    <location>
        <begin position="51"/>
        <end position="64"/>
    </location>
</feature>
<feature type="region of interest" description="Disordered" evidence="1">
    <location>
        <begin position="1"/>
        <end position="21"/>
    </location>
</feature>